<organism evidence="2 3">
    <name type="scientific">Haemophilus ducreyi (strain 35000HP / ATCC 700724)</name>
    <dbReference type="NCBI Taxonomy" id="233412"/>
    <lineage>
        <taxon>Bacteria</taxon>
        <taxon>Pseudomonadati</taxon>
        <taxon>Pseudomonadota</taxon>
        <taxon>Gammaproteobacteria</taxon>
        <taxon>Pasteurellales</taxon>
        <taxon>Pasteurellaceae</taxon>
        <taxon>Haemophilus</taxon>
    </lineage>
</organism>
<proteinExistence type="predicted"/>
<evidence type="ECO:0000259" key="1">
    <source>
        <dbReference type="Pfam" id="PF00149"/>
    </source>
</evidence>
<evidence type="ECO:0000313" key="2">
    <source>
        <dbReference type="EMBL" id="AAP95255.1"/>
    </source>
</evidence>
<keyword evidence="3" id="KW-1185">Reference proteome</keyword>
<gene>
    <name evidence="2" type="ordered locus">HD_0276</name>
</gene>
<dbReference type="EMBL" id="AE017143">
    <property type="protein sequence ID" value="AAP95255.1"/>
    <property type="molecule type" value="Genomic_DNA"/>
</dbReference>
<dbReference type="STRING" id="233412.HD_0276"/>
<dbReference type="Proteomes" id="UP000001022">
    <property type="component" value="Chromosome"/>
</dbReference>
<dbReference type="GO" id="GO:0016787">
    <property type="term" value="F:hydrolase activity"/>
    <property type="evidence" value="ECO:0007669"/>
    <property type="project" value="InterPro"/>
</dbReference>
<reference evidence="3" key="1">
    <citation type="submission" date="2003-06" db="EMBL/GenBank/DDBJ databases">
        <title>The complete genome sequence of Haemophilus ducreyi.</title>
        <authorList>
            <person name="Munson R.S. Jr."/>
            <person name="Ray W.C."/>
            <person name="Mahairas G."/>
            <person name="Sabo P."/>
            <person name="Mungur R."/>
            <person name="Johnson L."/>
            <person name="Nguyen D."/>
            <person name="Wang J."/>
            <person name="Forst C."/>
            <person name="Hood L."/>
        </authorList>
    </citation>
    <scope>NUCLEOTIDE SEQUENCE [LARGE SCALE GENOMIC DNA]</scope>
    <source>
        <strain evidence="3">35000HP / ATCC 700724</strain>
    </source>
</reference>
<dbReference type="InterPro" id="IPR004843">
    <property type="entry name" value="Calcineurin-like_PHP"/>
</dbReference>
<feature type="domain" description="Calcineurin-like phosphoesterase" evidence="1">
    <location>
        <begin position="2"/>
        <end position="62"/>
    </location>
</feature>
<sequence>MILFAGDPHGNYQHLATFLQQCGKAKEELALIILGDLQLSSTEALDRLAEYCEIWFIHGNHDSKQ</sequence>
<dbReference type="HOGENOM" id="CLU_2843719_0_0_6"/>
<dbReference type="InterPro" id="IPR029052">
    <property type="entry name" value="Metallo-depent_PP-like"/>
</dbReference>
<dbReference type="Pfam" id="PF00149">
    <property type="entry name" value="Metallophos"/>
    <property type="match status" value="1"/>
</dbReference>
<dbReference type="eggNOG" id="COG2129">
    <property type="taxonomic scope" value="Bacteria"/>
</dbReference>
<accession>Q7VP32</accession>
<dbReference type="SUPFAM" id="SSF56300">
    <property type="entry name" value="Metallo-dependent phosphatases"/>
    <property type="match status" value="1"/>
</dbReference>
<dbReference type="CDD" id="cd00838">
    <property type="entry name" value="MPP_superfamily"/>
    <property type="match status" value="1"/>
</dbReference>
<dbReference type="AlphaFoldDB" id="Q7VP32"/>
<name>Q7VP32_HAEDU</name>
<dbReference type="Gene3D" id="3.60.21.10">
    <property type="match status" value="1"/>
</dbReference>
<dbReference type="KEGG" id="hdu:HD_0276"/>
<protein>
    <recommendedName>
        <fullName evidence="1">Calcineurin-like phosphoesterase domain-containing protein</fullName>
    </recommendedName>
</protein>
<evidence type="ECO:0000313" key="3">
    <source>
        <dbReference type="Proteomes" id="UP000001022"/>
    </source>
</evidence>